<dbReference type="InterPro" id="IPR044060">
    <property type="entry name" value="Bacterial_rp_domain"/>
</dbReference>
<keyword evidence="4" id="KW-1185">Reference proteome</keyword>
<accession>A0A4Y7RDF9</accession>
<dbReference type="EMBL" id="QFGA01000001">
    <property type="protein sequence ID" value="TEB07055.1"/>
    <property type="molecule type" value="Genomic_DNA"/>
</dbReference>
<keyword evidence="1" id="KW-0732">Signal</keyword>
<organism evidence="3 4">
    <name type="scientific">Pelotomaculum schinkii</name>
    <dbReference type="NCBI Taxonomy" id="78350"/>
    <lineage>
        <taxon>Bacteria</taxon>
        <taxon>Bacillati</taxon>
        <taxon>Bacillota</taxon>
        <taxon>Clostridia</taxon>
        <taxon>Eubacteriales</taxon>
        <taxon>Desulfotomaculaceae</taxon>
        <taxon>Pelotomaculum</taxon>
    </lineage>
</organism>
<name>A0A4Y7RDF9_9FIRM</name>
<evidence type="ECO:0000256" key="1">
    <source>
        <dbReference type="SAM" id="SignalP"/>
    </source>
</evidence>
<feature type="domain" description="Bacterial repeat" evidence="2">
    <location>
        <begin position="50"/>
        <end position="129"/>
    </location>
</feature>
<dbReference type="Gene3D" id="2.160.20.110">
    <property type="match status" value="1"/>
</dbReference>
<feature type="chain" id="PRO_5021403424" description="Bacterial repeat domain-containing protein" evidence="1">
    <location>
        <begin position="30"/>
        <end position="1035"/>
    </location>
</feature>
<evidence type="ECO:0000259" key="2">
    <source>
        <dbReference type="Pfam" id="PF18998"/>
    </source>
</evidence>
<dbReference type="Pfam" id="PF18998">
    <property type="entry name" value="Flg_new_2"/>
    <property type="match status" value="1"/>
</dbReference>
<feature type="signal peptide" evidence="1">
    <location>
        <begin position="1"/>
        <end position="29"/>
    </location>
</feature>
<evidence type="ECO:0000313" key="3">
    <source>
        <dbReference type="EMBL" id="TEB07055.1"/>
    </source>
</evidence>
<proteinExistence type="predicted"/>
<evidence type="ECO:0000313" key="4">
    <source>
        <dbReference type="Proteomes" id="UP000298324"/>
    </source>
</evidence>
<comment type="caution">
    <text evidence="3">The sequence shown here is derived from an EMBL/GenBank/DDBJ whole genome shotgun (WGS) entry which is preliminary data.</text>
</comment>
<reference evidence="3 4" key="1">
    <citation type="journal article" date="2018" name="Environ. Microbiol.">
        <title>Novel energy conservation strategies and behaviour of Pelotomaculum schinkii driving syntrophic propionate catabolism.</title>
        <authorList>
            <person name="Hidalgo-Ahumada C.A.P."/>
            <person name="Nobu M.K."/>
            <person name="Narihiro T."/>
            <person name="Tamaki H."/>
            <person name="Liu W.T."/>
            <person name="Kamagata Y."/>
            <person name="Stams A.J.M."/>
            <person name="Imachi H."/>
            <person name="Sousa D.Z."/>
        </authorList>
    </citation>
    <scope>NUCLEOTIDE SEQUENCE [LARGE SCALE GENOMIC DNA]</scope>
    <source>
        <strain evidence="3 4">HH</strain>
    </source>
</reference>
<dbReference type="Proteomes" id="UP000298324">
    <property type="component" value="Unassembled WGS sequence"/>
</dbReference>
<sequence>MIRKRRSRLLACLMILAMLCTMLPTAALAAEGPSGGAAGAEVSVTDATYSVTVDSAITGGSIAVNPASGSAGDTITVFVTPDSGKQLVAGSLKYTADGGETHTEITATDGVYSFVLPAADVTVTATFEALPSSLTINTREELLAFAAAVNGGDTFEGRTVILGGDIALDGDGLYTTADEYFQDGLPDYSGTFTVPTVSAEAEIWTPIGTSTNQFRGAFDGKGHTVSGLYTDMTASYQGLFGYVGQGGDVKNITVSGVVAGVQYVGGIAGFVNGGTIENAVNRAVIYASGGASPGGSGTNRIGHAGGVVGMGTGTASAPVTIAGCANYGTVTAPNCNQGGRVGGIVGIFDLTGDYATISNCFNAAEIKAYQYAGGIVGGQFASYVTISACCNTGTVTGTSSGKTYAGGIAGKSCGPVVDCYNTGNIVSTATSGNVPTRFAGIAGETQNSTATITNCYSIGRVSGASTIGTSGNIVGSQSVSPVNCYYLNATALSGAGDSGTTTVKTEEELKAPAMPAALGAAFAYDSNGCNGGYPVLAWQNGSSPGPAAHAITLNFDSAAATVSASAAEAEPGETVTITISDLETGKRVQSVTAIDANSIVYPVTTVTENASYTFTMGSSAVSVTVLFENVVAGGDPYVFTVAPGIDPIWTVDVASSGLNENEIIAGSTVTVTVTRMADAITASLEGITVRDAGNGTVPSSTFSTTSGGYNTISGGVYTFIMPESAVTIGLDVSYMPLSIYTKTGEDGTPALVKTYTREEMIALAGTEPIYYTGYDRYPTAVIGKAVQAVRLTDLLDNAGVSFGEGNTLKLNALDESSRTYAYEDLYEENRCYYPNIAAAGNKEAGKTPIDAMLVIKGYQKRFIEFEQGQDIDDMACDTLNAYRFVYGQTEAQFNGGTPLIENATVGDFLKYTCAITIITPEAGNPKYTVDPVADGSVYEVGETGGIKTMTVKTGVSGLKYFGTQIAPVIKHAGQEAVVFTHLRDGVQLSLNITKADFDLVAEAQSGFNVQAGDMVKVFIVDDLTNDVDHNPTLLQ</sequence>
<dbReference type="AlphaFoldDB" id="A0A4Y7RDF9"/>
<gene>
    <name evidence="3" type="ORF">Psch_00596</name>
</gene>
<protein>
    <recommendedName>
        <fullName evidence="2">Bacterial repeat domain-containing protein</fullName>
    </recommendedName>
</protein>
<dbReference type="RefSeq" id="WP_134217354.1">
    <property type="nucleotide sequence ID" value="NZ_QFGA01000001.1"/>
</dbReference>